<dbReference type="EMBL" id="JACEEZ010012339">
    <property type="protein sequence ID" value="KAG0720751.1"/>
    <property type="molecule type" value="Genomic_DNA"/>
</dbReference>
<dbReference type="Proteomes" id="UP000770661">
    <property type="component" value="Unassembled WGS sequence"/>
</dbReference>
<keyword evidence="2" id="KW-1185">Reference proteome</keyword>
<evidence type="ECO:0000313" key="1">
    <source>
        <dbReference type="EMBL" id="KAG0720751.1"/>
    </source>
</evidence>
<accession>A0A8J5CU73</accession>
<dbReference type="PANTHER" id="PTHR45913:SF5">
    <property type="entry name" value="GENERAL TRANSCRIPTION FACTOR II-I REPEAT DOMAIN-CONTAINING PROTEIN 2A-LIKE PROTEIN"/>
    <property type="match status" value="1"/>
</dbReference>
<dbReference type="SUPFAM" id="SSF53098">
    <property type="entry name" value="Ribonuclease H-like"/>
    <property type="match status" value="1"/>
</dbReference>
<dbReference type="PANTHER" id="PTHR45913">
    <property type="entry name" value="EPM2A-INTERACTING PROTEIN 1"/>
    <property type="match status" value="1"/>
</dbReference>
<reference evidence="1" key="1">
    <citation type="submission" date="2020-07" db="EMBL/GenBank/DDBJ databases">
        <title>The High-quality genome of the commercially important snow crab, Chionoecetes opilio.</title>
        <authorList>
            <person name="Jeong J.-H."/>
            <person name="Ryu S."/>
        </authorList>
    </citation>
    <scope>NUCLEOTIDE SEQUENCE</scope>
    <source>
        <strain evidence="1">MADBK_172401_WGS</strain>
        <tissue evidence="1">Digestive gland</tissue>
    </source>
</reference>
<dbReference type="OrthoDB" id="8195826at2759"/>
<comment type="caution">
    <text evidence="1">The sequence shown here is derived from an EMBL/GenBank/DDBJ whole genome shotgun (WGS) entry which is preliminary data.</text>
</comment>
<proteinExistence type="predicted"/>
<organism evidence="1 2">
    <name type="scientific">Chionoecetes opilio</name>
    <name type="common">Atlantic snow crab</name>
    <name type="synonym">Cancer opilio</name>
    <dbReference type="NCBI Taxonomy" id="41210"/>
    <lineage>
        <taxon>Eukaryota</taxon>
        <taxon>Metazoa</taxon>
        <taxon>Ecdysozoa</taxon>
        <taxon>Arthropoda</taxon>
        <taxon>Crustacea</taxon>
        <taxon>Multicrustacea</taxon>
        <taxon>Malacostraca</taxon>
        <taxon>Eumalacostraca</taxon>
        <taxon>Eucarida</taxon>
        <taxon>Decapoda</taxon>
        <taxon>Pleocyemata</taxon>
        <taxon>Brachyura</taxon>
        <taxon>Eubrachyura</taxon>
        <taxon>Majoidea</taxon>
        <taxon>Majidae</taxon>
        <taxon>Chionoecetes</taxon>
    </lineage>
</organism>
<name>A0A8J5CU73_CHIOP</name>
<dbReference type="InterPro" id="IPR012337">
    <property type="entry name" value="RNaseH-like_sf"/>
</dbReference>
<dbReference type="AlphaFoldDB" id="A0A8J5CU73"/>
<gene>
    <name evidence="1" type="ORF">GWK47_047840</name>
</gene>
<protein>
    <submittedName>
        <fullName evidence="1">General transcription factor II-I repeat domain-containing protein 2</fullName>
    </submittedName>
</protein>
<evidence type="ECO:0000313" key="2">
    <source>
        <dbReference type="Proteomes" id="UP000770661"/>
    </source>
</evidence>
<sequence>MLTPPSCGAGIQISVDVKISFVAGVAVSTLLPRRASIVKKRKVDLECRAFNPEWEKYFFTEHFGQAQCLICLKTVAVLKEYNMRRHWETQHQASSFASMSAVERKEAIVKLSGNLQKSTSLFRKQTTEADKVTRASYEVSRLLARRMKPFTDGDFIKECIMVVIDSLCPEKRSAFESVSLSPRTVCRRIEEMSDSVNDSLKTCCSNFDAFSLALIESTDMKDTAQLAIFIRGVTAALQVYEEFLQLVPLHGTTTGQDIFDAVLQYVKQHSLDLSRLVCVTTDGAPAMTGKKKGAASLLVRHCEAARHTQPIHKVHCIIHQESLCSKSANLTDVMSVVVKVVNSILSRSLNHRQFQALTDEGNAHYGDLLYFCEVRWLSHGAMLSHVCDLQQEIATFLRQKNLPGADHFSNRQWLARLALLTDITTHLNDLNVKLQGKNILVTDMYSHITAFEVKLRLWEAQLAAGQFMHFPRIAACAHDDVDLNTCVGVVTSLREEFASRFTGVRPLALDFKLFTSPFDFPVDETPTLLQMELVELQCNDELKAKYRTASLLSFFRDLVLPFNKFPNYIEHVKCIVAMFGSTYCNEQLFSEMKYTKSRIHSQLSDRHLNDILLLSTSSIDPDIESLLHSKQHQPSH</sequence>